<proteinExistence type="predicted"/>
<dbReference type="Proteomes" id="UP001042704">
    <property type="component" value="Chromosome"/>
</dbReference>
<reference evidence="1" key="1">
    <citation type="journal article" date="2001" name="Int. J. Syst. Evol. Microbiol.">
        <title>Methanofollis aquaemaris sp. nov., a methanogen isolated from an aquaculture fish pond.</title>
        <authorList>
            <person name="Lai M.C."/>
            <person name="Chen S.C."/>
        </authorList>
    </citation>
    <scope>NUCLEOTIDE SEQUENCE</scope>
    <source>
        <strain evidence="1">N2F9704</strain>
    </source>
</reference>
<dbReference type="AlphaFoldDB" id="A0A8A3S5I9"/>
<gene>
    <name evidence="1" type="ORF">RJ40_05415</name>
</gene>
<accession>A0A8A3S5I9</accession>
<protein>
    <submittedName>
        <fullName evidence="1">Uncharacterized protein</fullName>
    </submittedName>
</protein>
<dbReference type="RefSeq" id="WP_265582339.1">
    <property type="nucleotide sequence ID" value="NZ_CP036172.1"/>
</dbReference>
<evidence type="ECO:0000313" key="2">
    <source>
        <dbReference type="Proteomes" id="UP001042704"/>
    </source>
</evidence>
<name>A0A8A3S5I9_9EURY</name>
<sequence length="249" mass="27724">MALAAGRSAPVCGGGDLDPGEVPFFRKPWLNFWFSVQCHYPEPPGQYTLASDLHDLVGAVGMTFDGGGASPSASGRRALKFRTKVRTTPDPCTVECLLLPREPYSLRDLAADRRAIAAANRMLASRSGVLLRTPPLACLGYDDAGEPVGRLCFGPLSVRYLMRDRVRSGIDDLFFDKFCFHETAFETVSRFKHAALSEYAAAWVNDVEAVIDEELARGGCDRRTIERRARATDDFLRGVRRRHRMPRVW</sequence>
<dbReference type="KEGG" id="maqe:RJ40_05415"/>
<organism evidence="1 2">
    <name type="scientific">Methanofollis aquaemaris</name>
    <dbReference type="NCBI Taxonomy" id="126734"/>
    <lineage>
        <taxon>Archaea</taxon>
        <taxon>Methanobacteriati</taxon>
        <taxon>Methanobacteriota</taxon>
        <taxon>Stenosarchaea group</taxon>
        <taxon>Methanomicrobia</taxon>
        <taxon>Methanomicrobiales</taxon>
        <taxon>Methanomicrobiaceae</taxon>
        <taxon>Methanofollis</taxon>
    </lineage>
</organism>
<keyword evidence="2" id="KW-1185">Reference proteome</keyword>
<dbReference type="GeneID" id="76423777"/>
<reference evidence="1" key="2">
    <citation type="submission" date="2019-02" db="EMBL/GenBank/DDBJ databases">
        <authorList>
            <person name="Chen S.-C."/>
            <person name="Chien H.-H."/>
            <person name="Lai M.-C."/>
        </authorList>
    </citation>
    <scope>NUCLEOTIDE SEQUENCE</scope>
    <source>
        <strain evidence="1">N2F9704</strain>
    </source>
</reference>
<dbReference type="EMBL" id="CP036172">
    <property type="protein sequence ID" value="QSZ66970.1"/>
    <property type="molecule type" value="Genomic_DNA"/>
</dbReference>
<evidence type="ECO:0000313" key="1">
    <source>
        <dbReference type="EMBL" id="QSZ66970.1"/>
    </source>
</evidence>